<evidence type="ECO:0000313" key="3">
    <source>
        <dbReference type="Proteomes" id="UP000259030"/>
    </source>
</evidence>
<feature type="signal peptide" evidence="1">
    <location>
        <begin position="1"/>
        <end position="23"/>
    </location>
</feature>
<proteinExistence type="predicted"/>
<dbReference type="PROSITE" id="PS51257">
    <property type="entry name" value="PROKAR_LIPOPROTEIN"/>
    <property type="match status" value="1"/>
</dbReference>
<sequence>MPARRLFPLLALTPLLSGCALLGAELTPVTALERQLNGTFEGYATGVTGRVPYRLTLVYTQRSAQATGVLLNLQSRKAYSVTGRFTWGGQSGSLDLNGYEGSAWRATFRGEMTAGQVTGRLNSVVLGREVLPFNLTLNRVTDLERAP</sequence>
<gene>
    <name evidence="2" type="ORF">DFI_08510</name>
</gene>
<keyword evidence="3" id="KW-1185">Reference proteome</keyword>
<dbReference type="Proteomes" id="UP000259030">
    <property type="component" value="Chromosome"/>
</dbReference>
<feature type="chain" id="PRO_5011315271" evidence="1">
    <location>
        <begin position="24"/>
        <end position="147"/>
    </location>
</feature>
<dbReference type="AlphaFoldDB" id="A0A221SWK3"/>
<evidence type="ECO:0000313" key="2">
    <source>
        <dbReference type="EMBL" id="ASN81035.1"/>
    </source>
</evidence>
<protein>
    <submittedName>
        <fullName evidence="2">Uncharacterized protein</fullName>
    </submittedName>
</protein>
<evidence type="ECO:0000256" key="1">
    <source>
        <dbReference type="SAM" id="SignalP"/>
    </source>
</evidence>
<dbReference type="EMBL" id="CP021081">
    <property type="protein sequence ID" value="ASN81035.1"/>
    <property type="molecule type" value="Genomic_DNA"/>
</dbReference>
<reference evidence="2 3" key="1">
    <citation type="submission" date="2017-05" db="EMBL/GenBank/DDBJ databases">
        <title>The complete genome sequence of Deinococcus ficus isolated from the rhizosphere of the Ficus religiosa L. in Taiwan.</title>
        <authorList>
            <person name="Wu K.-M."/>
            <person name="Liao T.-L."/>
            <person name="Liu Y.-M."/>
            <person name="Young C.-C."/>
            <person name="Tsai S.-F."/>
        </authorList>
    </citation>
    <scope>NUCLEOTIDE SEQUENCE [LARGE SCALE GENOMIC DNA]</scope>
    <source>
        <strain evidence="2 3">CC-FR2-10</strain>
    </source>
</reference>
<dbReference type="STRING" id="317577.GCA_000419625_02215"/>
<name>A0A221SWK3_9DEIO</name>
<keyword evidence="1" id="KW-0732">Signal</keyword>
<dbReference type="KEGG" id="dfc:DFI_08510"/>
<dbReference type="RefSeq" id="WP_043776699.1">
    <property type="nucleotide sequence ID" value="NZ_CP021081.1"/>
</dbReference>
<accession>A0A221SWK3</accession>
<organism evidence="2 3">
    <name type="scientific">Deinococcus ficus</name>
    <dbReference type="NCBI Taxonomy" id="317577"/>
    <lineage>
        <taxon>Bacteria</taxon>
        <taxon>Thermotogati</taxon>
        <taxon>Deinococcota</taxon>
        <taxon>Deinococci</taxon>
        <taxon>Deinococcales</taxon>
        <taxon>Deinococcaceae</taxon>
        <taxon>Deinococcus</taxon>
    </lineage>
</organism>